<feature type="transmembrane region" description="Helical" evidence="1">
    <location>
        <begin position="6"/>
        <end position="26"/>
    </location>
</feature>
<evidence type="ECO:0000313" key="2">
    <source>
        <dbReference type="EMBL" id="KAK5953402.1"/>
    </source>
</evidence>
<keyword evidence="1" id="KW-1133">Transmembrane helix</keyword>
<reference evidence="2 3" key="1">
    <citation type="submission" date="2022-12" db="EMBL/GenBank/DDBJ databases">
        <title>Genomic features and morphological characterization of a novel Knufia sp. strain isolated from spacecraft assembly facility.</title>
        <authorList>
            <person name="Teixeira M."/>
            <person name="Chander A.M."/>
            <person name="Stajich J.E."/>
            <person name="Venkateswaran K."/>
        </authorList>
    </citation>
    <scope>NUCLEOTIDE SEQUENCE [LARGE SCALE GENOMIC DNA]</scope>
    <source>
        <strain evidence="2 3">FJI-L2-BK-P2</strain>
    </source>
</reference>
<sequence>MVYDIPWWPLTVWSIAEITMIILVSVEVAKYRSRRLQPLFFSISQGIRAVIWTYELYRGIKGRLGSFQGTMSYLWLGLSSLTMLSLHFGTLYGAFIYIQQRRCRTPGAHSDQEGYEQFLMTSDSVNQAQSLVSRCLQPNSIVTWIFTPSTKVGSQLEAPVHVLNCVTFAVKYILGATALTVVMSFSSRLAGEPKRAALVETREFCDRDYIKPRATLDDTYTDDSSTMDVDANNNHAQRSESPSIVWGPSDGLSMHTIDEDQQLQSTISTSTQSTAAQMPERLLGPRHLCYLDESRPQGYQTILTKDRALSHNTNGTGDYVFISYTRQQFYTQIAGDPTLPAEHNMRL</sequence>
<dbReference type="AlphaFoldDB" id="A0AAN8I3Z7"/>
<protein>
    <submittedName>
        <fullName evidence="2">Uncharacterized protein</fullName>
    </submittedName>
</protein>
<organism evidence="2 3">
    <name type="scientific">Knufia fluminis</name>
    <dbReference type="NCBI Taxonomy" id="191047"/>
    <lineage>
        <taxon>Eukaryota</taxon>
        <taxon>Fungi</taxon>
        <taxon>Dikarya</taxon>
        <taxon>Ascomycota</taxon>
        <taxon>Pezizomycotina</taxon>
        <taxon>Eurotiomycetes</taxon>
        <taxon>Chaetothyriomycetidae</taxon>
        <taxon>Chaetothyriales</taxon>
        <taxon>Trichomeriaceae</taxon>
        <taxon>Knufia</taxon>
    </lineage>
</organism>
<evidence type="ECO:0000313" key="3">
    <source>
        <dbReference type="Proteomes" id="UP001316803"/>
    </source>
</evidence>
<keyword evidence="1" id="KW-0812">Transmembrane</keyword>
<evidence type="ECO:0000256" key="1">
    <source>
        <dbReference type="SAM" id="Phobius"/>
    </source>
</evidence>
<dbReference type="EMBL" id="JAKLMC020000011">
    <property type="protein sequence ID" value="KAK5953402.1"/>
    <property type="molecule type" value="Genomic_DNA"/>
</dbReference>
<name>A0AAN8I3Z7_9EURO</name>
<accession>A0AAN8I3Z7</accession>
<keyword evidence="1" id="KW-0472">Membrane</keyword>
<comment type="caution">
    <text evidence="2">The sequence shown here is derived from an EMBL/GenBank/DDBJ whole genome shotgun (WGS) entry which is preliminary data.</text>
</comment>
<gene>
    <name evidence="2" type="ORF">OHC33_005346</name>
</gene>
<keyword evidence="3" id="KW-1185">Reference proteome</keyword>
<proteinExistence type="predicted"/>
<feature type="transmembrane region" description="Helical" evidence="1">
    <location>
        <begin position="74"/>
        <end position="98"/>
    </location>
</feature>
<feature type="transmembrane region" description="Helical" evidence="1">
    <location>
        <begin position="38"/>
        <end position="54"/>
    </location>
</feature>
<dbReference type="Proteomes" id="UP001316803">
    <property type="component" value="Unassembled WGS sequence"/>
</dbReference>